<dbReference type="InterPro" id="IPR015864">
    <property type="entry name" value="FAD_synthase"/>
</dbReference>
<keyword evidence="5 11" id="KW-0808">Transferase</keyword>
<dbReference type="GO" id="GO:0006747">
    <property type="term" value="P:FAD biosynthetic process"/>
    <property type="evidence" value="ECO:0007669"/>
    <property type="project" value="UniProtKB-UniRule"/>
</dbReference>
<feature type="domain" description="FAD synthetase" evidence="12">
    <location>
        <begin position="16"/>
        <end position="168"/>
    </location>
</feature>
<evidence type="ECO:0000313" key="14">
    <source>
        <dbReference type="Proteomes" id="UP000198915"/>
    </source>
</evidence>
<gene>
    <name evidence="13" type="ORF">SAMN05518846_11318</name>
</gene>
<dbReference type="GO" id="GO:0005524">
    <property type="term" value="F:ATP binding"/>
    <property type="evidence" value="ECO:0007669"/>
    <property type="project" value="UniProtKB-UniRule"/>
</dbReference>
<dbReference type="PANTHER" id="PTHR22749:SF6">
    <property type="entry name" value="RIBOFLAVIN KINASE"/>
    <property type="match status" value="1"/>
</dbReference>
<dbReference type="PIRSF" id="PIRSF004491">
    <property type="entry name" value="FAD_Synth"/>
    <property type="match status" value="1"/>
</dbReference>
<evidence type="ECO:0000256" key="9">
    <source>
        <dbReference type="ARBA" id="ARBA00022840"/>
    </source>
</evidence>
<evidence type="ECO:0000256" key="3">
    <source>
        <dbReference type="ARBA" id="ARBA00022630"/>
    </source>
</evidence>
<dbReference type="EC" id="2.7.7.2" evidence="11"/>
<evidence type="ECO:0000256" key="1">
    <source>
        <dbReference type="ARBA" id="ARBA00004726"/>
    </source>
</evidence>
<dbReference type="CDD" id="cd02064">
    <property type="entry name" value="FAD_synthetase_N"/>
    <property type="match status" value="1"/>
</dbReference>
<comment type="similarity">
    <text evidence="11">Belongs to the ribF family.</text>
</comment>
<comment type="catalytic activity">
    <reaction evidence="10 11">
        <text>FMN + ATP + H(+) = FAD + diphosphate</text>
        <dbReference type="Rhea" id="RHEA:17237"/>
        <dbReference type="ChEBI" id="CHEBI:15378"/>
        <dbReference type="ChEBI" id="CHEBI:30616"/>
        <dbReference type="ChEBI" id="CHEBI:33019"/>
        <dbReference type="ChEBI" id="CHEBI:57692"/>
        <dbReference type="ChEBI" id="CHEBI:58210"/>
        <dbReference type="EC" id="2.7.7.2"/>
    </reaction>
</comment>
<comment type="pathway">
    <text evidence="1 11">Cofactor biosynthesis; FAD biosynthesis; FAD from FMN: step 1/1.</text>
</comment>
<dbReference type="SUPFAM" id="SSF52374">
    <property type="entry name" value="Nucleotidylyl transferase"/>
    <property type="match status" value="1"/>
</dbReference>
<dbReference type="GO" id="GO:0003919">
    <property type="term" value="F:FMN adenylyltransferase activity"/>
    <property type="evidence" value="ECO:0007669"/>
    <property type="project" value="UniProtKB-UniRule"/>
</dbReference>
<keyword evidence="11 13" id="KW-0418">Kinase</keyword>
<name>A0A1I3ZE08_9BACL</name>
<dbReference type="PANTHER" id="PTHR22749">
    <property type="entry name" value="RIBOFLAVIN KINASE/FMN ADENYLYLTRANSFERASE"/>
    <property type="match status" value="1"/>
</dbReference>
<evidence type="ECO:0000256" key="11">
    <source>
        <dbReference type="PIRNR" id="PIRNR004491"/>
    </source>
</evidence>
<evidence type="ECO:0000256" key="4">
    <source>
        <dbReference type="ARBA" id="ARBA00022643"/>
    </source>
</evidence>
<evidence type="ECO:0000256" key="10">
    <source>
        <dbReference type="ARBA" id="ARBA00049494"/>
    </source>
</evidence>
<dbReference type="EC" id="2.7.1.26" evidence="11"/>
<dbReference type="EMBL" id="FORT01000013">
    <property type="protein sequence ID" value="SFK41819.1"/>
    <property type="molecule type" value="Genomic_DNA"/>
</dbReference>
<dbReference type="InterPro" id="IPR002606">
    <property type="entry name" value="Riboflavin_kinase_bac"/>
</dbReference>
<dbReference type="UniPathway" id="UPA00277">
    <property type="reaction ID" value="UER00407"/>
</dbReference>
<evidence type="ECO:0000256" key="2">
    <source>
        <dbReference type="ARBA" id="ARBA00005201"/>
    </source>
</evidence>
<keyword evidence="14" id="KW-1185">Reference proteome</keyword>
<dbReference type="FunFam" id="3.40.50.620:FF:000021">
    <property type="entry name" value="Riboflavin biosynthesis protein"/>
    <property type="match status" value="1"/>
</dbReference>
<proteinExistence type="inferred from homology"/>
<evidence type="ECO:0000256" key="6">
    <source>
        <dbReference type="ARBA" id="ARBA00022695"/>
    </source>
</evidence>
<dbReference type="Gene3D" id="3.40.50.620">
    <property type="entry name" value="HUPs"/>
    <property type="match status" value="1"/>
</dbReference>
<comment type="pathway">
    <text evidence="2 11">Cofactor biosynthesis; FMN biosynthesis; FMN from riboflavin (ATP route): step 1/1.</text>
</comment>
<sequence>MKTVHITHCPTISFTDAEPCVMALGFFDGVHHGHRGVIHCAKRLARKRNVKLAVITFFPHPKEVLSKGREVVEYLTPFSKKEKLLEQLEVDILYVIRFDREFARLPSKEFVERYIIGLQAEHVVAGFDFTYGYQGQGNMSTMEVEVKGQIPVTTIPEIEWEGKKVSSTLIRELLKAGCVSAIPQYLGTYYETRGTLSKFTGDGSQHRSVIAEVVPDPGYTLPVEGSYEVEVAYENQLIHGIASIAKQSNHIHKLRIELHDFPKSMHGETLQMKWLKKI</sequence>
<evidence type="ECO:0000256" key="7">
    <source>
        <dbReference type="ARBA" id="ARBA00022741"/>
    </source>
</evidence>
<dbReference type="GO" id="GO:0009231">
    <property type="term" value="P:riboflavin biosynthetic process"/>
    <property type="evidence" value="ECO:0007669"/>
    <property type="project" value="InterPro"/>
</dbReference>
<evidence type="ECO:0000256" key="8">
    <source>
        <dbReference type="ARBA" id="ARBA00022827"/>
    </source>
</evidence>
<dbReference type="STRING" id="1884381.SAMN05518846_11318"/>
<keyword evidence="9 11" id="KW-0067">ATP-binding</keyword>
<comment type="catalytic activity">
    <reaction evidence="11">
        <text>riboflavin + ATP = FMN + ADP + H(+)</text>
        <dbReference type="Rhea" id="RHEA:14357"/>
        <dbReference type="ChEBI" id="CHEBI:15378"/>
        <dbReference type="ChEBI" id="CHEBI:30616"/>
        <dbReference type="ChEBI" id="CHEBI:57986"/>
        <dbReference type="ChEBI" id="CHEBI:58210"/>
        <dbReference type="ChEBI" id="CHEBI:456216"/>
        <dbReference type="EC" id="2.7.1.26"/>
    </reaction>
</comment>
<dbReference type="Proteomes" id="UP000198915">
    <property type="component" value="Unassembled WGS sequence"/>
</dbReference>
<protein>
    <recommendedName>
        <fullName evidence="11">Riboflavin biosynthesis protein</fullName>
    </recommendedName>
    <domain>
        <recommendedName>
            <fullName evidence="11">Riboflavin kinase</fullName>
            <ecNumber evidence="11">2.7.1.26</ecNumber>
        </recommendedName>
        <alternativeName>
            <fullName evidence="11">Flavokinase</fullName>
        </alternativeName>
    </domain>
    <domain>
        <recommendedName>
            <fullName evidence="11">FMN adenylyltransferase</fullName>
            <ecNumber evidence="11">2.7.7.2</ecNumber>
        </recommendedName>
        <alternativeName>
            <fullName evidence="11">FAD pyrophosphorylase</fullName>
        </alternativeName>
        <alternativeName>
            <fullName evidence="11">FAD synthase</fullName>
        </alternativeName>
    </domain>
</protein>
<dbReference type="GO" id="GO:0008531">
    <property type="term" value="F:riboflavin kinase activity"/>
    <property type="evidence" value="ECO:0007669"/>
    <property type="project" value="UniProtKB-UniRule"/>
</dbReference>
<keyword evidence="6 11" id="KW-0548">Nucleotidyltransferase</keyword>
<dbReference type="InterPro" id="IPR014729">
    <property type="entry name" value="Rossmann-like_a/b/a_fold"/>
</dbReference>
<dbReference type="InterPro" id="IPR023468">
    <property type="entry name" value="Riboflavin_kinase"/>
</dbReference>
<evidence type="ECO:0000256" key="5">
    <source>
        <dbReference type="ARBA" id="ARBA00022679"/>
    </source>
</evidence>
<evidence type="ECO:0000313" key="13">
    <source>
        <dbReference type="EMBL" id="SFK41819.1"/>
    </source>
</evidence>
<reference evidence="14" key="1">
    <citation type="submission" date="2016-10" db="EMBL/GenBank/DDBJ databases">
        <authorList>
            <person name="Varghese N."/>
            <person name="Submissions S."/>
        </authorList>
    </citation>
    <scope>NUCLEOTIDE SEQUENCE [LARGE SCALE GENOMIC DNA]</scope>
    <source>
        <strain evidence="14">OK042</strain>
    </source>
</reference>
<dbReference type="Pfam" id="PF06574">
    <property type="entry name" value="FAD_syn"/>
    <property type="match status" value="1"/>
</dbReference>
<keyword evidence="8 11" id="KW-0274">FAD</keyword>
<dbReference type="GO" id="GO:0009398">
    <property type="term" value="P:FMN biosynthetic process"/>
    <property type="evidence" value="ECO:0007669"/>
    <property type="project" value="UniProtKB-UniRule"/>
</dbReference>
<evidence type="ECO:0000259" key="12">
    <source>
        <dbReference type="Pfam" id="PF06574"/>
    </source>
</evidence>
<keyword evidence="3 11" id="KW-0285">Flavoprotein</keyword>
<organism evidence="13 14">
    <name type="scientific">Brevibacillus centrosporus</name>
    <dbReference type="NCBI Taxonomy" id="54910"/>
    <lineage>
        <taxon>Bacteria</taxon>
        <taxon>Bacillati</taxon>
        <taxon>Bacillota</taxon>
        <taxon>Bacilli</taxon>
        <taxon>Bacillales</taxon>
        <taxon>Paenibacillaceae</taxon>
        <taxon>Brevibacillus</taxon>
    </lineage>
</organism>
<accession>A0A1I3ZE08</accession>
<keyword evidence="4 11" id="KW-0288">FMN</keyword>
<dbReference type="AlphaFoldDB" id="A0A1I3ZE08"/>
<dbReference type="UniPathway" id="UPA00276">
    <property type="reaction ID" value="UER00406"/>
</dbReference>
<keyword evidence="7 11" id="KW-0547">Nucleotide-binding</keyword>